<dbReference type="InterPro" id="IPR009937">
    <property type="entry name" value="Phage_holin_3_6"/>
</dbReference>
<feature type="compositionally biased region" description="Polar residues" evidence="1">
    <location>
        <begin position="230"/>
        <end position="246"/>
    </location>
</feature>
<keyword evidence="2" id="KW-0472">Membrane</keyword>
<keyword evidence="4" id="KW-1185">Reference proteome</keyword>
<keyword evidence="2" id="KW-0812">Transmembrane</keyword>
<evidence type="ECO:0000313" key="3">
    <source>
        <dbReference type="EMBL" id="GGC98821.1"/>
    </source>
</evidence>
<feature type="transmembrane region" description="Helical" evidence="2">
    <location>
        <begin position="48"/>
        <end position="73"/>
    </location>
</feature>
<feature type="region of interest" description="Disordered" evidence="1">
    <location>
        <begin position="141"/>
        <end position="186"/>
    </location>
</feature>
<gene>
    <name evidence="3" type="ORF">GCM10011512_27180</name>
</gene>
<evidence type="ECO:0000256" key="1">
    <source>
        <dbReference type="SAM" id="MobiDB-lite"/>
    </source>
</evidence>
<evidence type="ECO:0008006" key="5">
    <source>
        <dbReference type="Google" id="ProtNLM"/>
    </source>
</evidence>
<comment type="caution">
    <text evidence="3">The sequence shown here is derived from an EMBL/GenBank/DDBJ whole genome shotgun (WGS) entry which is preliminary data.</text>
</comment>
<proteinExistence type="predicted"/>
<sequence>MSHQATPRTGNSRSLGGMTTVMSRLVPKQLADELNLAILEMKAKGIQVGIAAAFFVVGLVFLAFLVIMLLIALVSGVANWFNWGIWLAALVVGAVFLVILAIAALVGLSRLKKAMPLKPEQAIRGVKYDIGVLKEGRDFDERTLDAQKTPEQRAEDERKKQAKEQEKAANPPATEHELKTRTGQRRAHLANLRDDLGHKVDVKSQWQAFSGRAVARAESFSDDVATRLHASSGSVSGTGPQTSATNPAGAPRTAGEPAETLRDRWVPLSVFAVSSGAFAVFVRRLVKKL</sequence>
<feature type="region of interest" description="Disordered" evidence="1">
    <location>
        <begin position="230"/>
        <end position="257"/>
    </location>
</feature>
<evidence type="ECO:0000256" key="2">
    <source>
        <dbReference type="SAM" id="Phobius"/>
    </source>
</evidence>
<feature type="transmembrane region" description="Helical" evidence="2">
    <location>
        <begin position="85"/>
        <end position="108"/>
    </location>
</feature>
<dbReference type="Proteomes" id="UP000597761">
    <property type="component" value="Unassembled WGS sequence"/>
</dbReference>
<name>A0ABQ1PKG3_9MICC</name>
<accession>A0ABQ1PKG3</accession>
<dbReference type="Pfam" id="PF07332">
    <property type="entry name" value="Phage_holin_3_6"/>
    <property type="match status" value="1"/>
</dbReference>
<evidence type="ECO:0000313" key="4">
    <source>
        <dbReference type="Proteomes" id="UP000597761"/>
    </source>
</evidence>
<protein>
    <recommendedName>
        <fullName evidence="5">Phage holin family protein</fullName>
    </recommendedName>
</protein>
<reference evidence="4" key="1">
    <citation type="journal article" date="2019" name="Int. J. Syst. Evol. Microbiol.">
        <title>The Global Catalogue of Microorganisms (GCM) 10K type strain sequencing project: providing services to taxonomists for standard genome sequencing and annotation.</title>
        <authorList>
            <consortium name="The Broad Institute Genomics Platform"/>
            <consortium name="The Broad Institute Genome Sequencing Center for Infectious Disease"/>
            <person name="Wu L."/>
            <person name="Ma J."/>
        </authorList>
    </citation>
    <scope>NUCLEOTIDE SEQUENCE [LARGE SCALE GENOMIC DNA]</scope>
    <source>
        <strain evidence="4">CGMCC 1.15480</strain>
    </source>
</reference>
<feature type="compositionally biased region" description="Basic and acidic residues" evidence="1">
    <location>
        <begin position="141"/>
        <end position="167"/>
    </location>
</feature>
<dbReference type="RefSeq" id="WP_188668961.1">
    <property type="nucleotide sequence ID" value="NZ_BMJI01000023.1"/>
</dbReference>
<keyword evidence="2" id="KW-1133">Transmembrane helix</keyword>
<dbReference type="EMBL" id="BMJI01000023">
    <property type="protein sequence ID" value="GGC98821.1"/>
    <property type="molecule type" value="Genomic_DNA"/>
</dbReference>
<organism evidence="3 4">
    <name type="scientific">Tersicoccus solisilvae</name>
    <dbReference type="NCBI Taxonomy" id="1882339"/>
    <lineage>
        <taxon>Bacteria</taxon>
        <taxon>Bacillati</taxon>
        <taxon>Actinomycetota</taxon>
        <taxon>Actinomycetes</taxon>
        <taxon>Micrococcales</taxon>
        <taxon>Micrococcaceae</taxon>
        <taxon>Tersicoccus</taxon>
    </lineage>
</organism>